<gene>
    <name evidence="1" type="ORF">LCGC14_2596100</name>
</gene>
<proteinExistence type="predicted"/>
<sequence length="85" mass="9855">MVRNEPVLEKEEEHNPSTDLYADIRRLDSIIRRLTRRMKKLDSDEMIAKFAHTIGLLTSRKCDLVCIVLDVEAIVKGQKGLAYRK</sequence>
<comment type="caution">
    <text evidence="1">The sequence shown here is derived from an EMBL/GenBank/DDBJ whole genome shotgun (WGS) entry which is preliminary data.</text>
</comment>
<reference evidence="1" key="1">
    <citation type="journal article" date="2015" name="Nature">
        <title>Complex archaea that bridge the gap between prokaryotes and eukaryotes.</title>
        <authorList>
            <person name="Spang A."/>
            <person name="Saw J.H."/>
            <person name="Jorgensen S.L."/>
            <person name="Zaremba-Niedzwiedzka K."/>
            <person name="Martijn J."/>
            <person name="Lind A.E."/>
            <person name="van Eijk R."/>
            <person name="Schleper C."/>
            <person name="Guy L."/>
            <person name="Ettema T.J."/>
        </authorList>
    </citation>
    <scope>NUCLEOTIDE SEQUENCE</scope>
</reference>
<organism evidence="1">
    <name type="scientific">marine sediment metagenome</name>
    <dbReference type="NCBI Taxonomy" id="412755"/>
    <lineage>
        <taxon>unclassified sequences</taxon>
        <taxon>metagenomes</taxon>
        <taxon>ecological metagenomes</taxon>
    </lineage>
</organism>
<dbReference type="AlphaFoldDB" id="A0A0F9AA45"/>
<name>A0A0F9AA45_9ZZZZ</name>
<protein>
    <submittedName>
        <fullName evidence="1">Uncharacterized protein</fullName>
    </submittedName>
</protein>
<evidence type="ECO:0000313" key="1">
    <source>
        <dbReference type="EMBL" id="KKL06429.1"/>
    </source>
</evidence>
<accession>A0A0F9AA45</accession>
<dbReference type="EMBL" id="LAZR01043708">
    <property type="protein sequence ID" value="KKL06429.1"/>
    <property type="molecule type" value="Genomic_DNA"/>
</dbReference>